<organism evidence="1 2">
    <name type="scientific">Rhododendron griersonianum</name>
    <dbReference type="NCBI Taxonomy" id="479676"/>
    <lineage>
        <taxon>Eukaryota</taxon>
        <taxon>Viridiplantae</taxon>
        <taxon>Streptophyta</taxon>
        <taxon>Embryophyta</taxon>
        <taxon>Tracheophyta</taxon>
        <taxon>Spermatophyta</taxon>
        <taxon>Magnoliopsida</taxon>
        <taxon>eudicotyledons</taxon>
        <taxon>Gunneridae</taxon>
        <taxon>Pentapetalae</taxon>
        <taxon>asterids</taxon>
        <taxon>Ericales</taxon>
        <taxon>Ericaceae</taxon>
        <taxon>Ericoideae</taxon>
        <taxon>Rhodoreae</taxon>
        <taxon>Rhododendron</taxon>
    </lineage>
</organism>
<reference evidence="1" key="1">
    <citation type="submission" date="2020-08" db="EMBL/GenBank/DDBJ databases">
        <title>Plant Genome Project.</title>
        <authorList>
            <person name="Zhang R.-G."/>
        </authorList>
    </citation>
    <scope>NUCLEOTIDE SEQUENCE</scope>
    <source>
        <strain evidence="1">WSP0</strain>
        <tissue evidence="1">Leaf</tissue>
    </source>
</reference>
<gene>
    <name evidence="1" type="ORF">RHGRI_007910</name>
</gene>
<dbReference type="EMBL" id="JACTNZ010000003">
    <property type="protein sequence ID" value="KAG5557825.1"/>
    <property type="molecule type" value="Genomic_DNA"/>
</dbReference>
<protein>
    <recommendedName>
        <fullName evidence="3">Reverse transcriptase domain-containing protein</fullName>
    </recommendedName>
</protein>
<keyword evidence="2" id="KW-1185">Reference proteome</keyword>
<dbReference type="Proteomes" id="UP000823749">
    <property type="component" value="Chromosome 3"/>
</dbReference>
<evidence type="ECO:0000313" key="1">
    <source>
        <dbReference type="EMBL" id="KAG5557825.1"/>
    </source>
</evidence>
<name>A0AAV6KZH4_9ERIC</name>
<comment type="caution">
    <text evidence="1">The sequence shown here is derived from an EMBL/GenBank/DDBJ whole genome shotgun (WGS) entry which is preliminary data.</text>
</comment>
<evidence type="ECO:0000313" key="2">
    <source>
        <dbReference type="Proteomes" id="UP000823749"/>
    </source>
</evidence>
<evidence type="ECO:0008006" key="3">
    <source>
        <dbReference type="Google" id="ProtNLM"/>
    </source>
</evidence>
<accession>A0AAV6KZH4</accession>
<proteinExistence type="predicted"/>
<dbReference type="AlphaFoldDB" id="A0AAV6KZH4"/>
<sequence length="143" mass="16580">MFRNAEVQRLIHGVKICSDGPPISHLLFADDTVVFCKARRSELQVVDSILKDYRNASGQLINFQKSSMFFSRNAGPDLRRNLIAFKAIPVRGDLGRYLRLPAEIGKTNTEMFSYIKERVLQRLAGWKEREFLIWLKRVFCSSR</sequence>